<dbReference type="GO" id="GO:0000976">
    <property type="term" value="F:transcription cis-regulatory region binding"/>
    <property type="evidence" value="ECO:0007669"/>
    <property type="project" value="TreeGrafter"/>
</dbReference>
<dbReference type="InterPro" id="IPR036388">
    <property type="entry name" value="WH-like_DNA-bd_sf"/>
</dbReference>
<name>A0A437QCY3_9GAMM</name>
<evidence type="ECO:0000259" key="5">
    <source>
        <dbReference type="PROSITE" id="PS50931"/>
    </source>
</evidence>
<dbReference type="SUPFAM" id="SSF46785">
    <property type="entry name" value="Winged helix' DNA-binding domain"/>
    <property type="match status" value="1"/>
</dbReference>
<dbReference type="EMBL" id="SACQ01000001">
    <property type="protein sequence ID" value="RVU32253.1"/>
    <property type="molecule type" value="Genomic_DNA"/>
</dbReference>
<dbReference type="PRINTS" id="PR00039">
    <property type="entry name" value="HTHLYSR"/>
</dbReference>
<proteinExistence type="inferred from homology"/>
<protein>
    <submittedName>
        <fullName evidence="6">LysR family transcriptional regulator</fullName>
    </submittedName>
</protein>
<evidence type="ECO:0000313" key="7">
    <source>
        <dbReference type="Proteomes" id="UP000282818"/>
    </source>
</evidence>
<dbReference type="RefSeq" id="WP_127692422.1">
    <property type="nucleotide sequence ID" value="NZ_SACQ01000001.1"/>
</dbReference>
<keyword evidence="7" id="KW-1185">Reference proteome</keyword>
<sequence>MLSLDQIHLFITVVETGSFSACARKLGKAQSAISQGIANLELDLNVTLFDRSTRIPSLTSDGKRLLPQARAILMQAAEFESAVVAVNKAEEPLIRVAVDSALSYPRLWSTLKRFSDTFPNTELELLECASPDIHELLQNERLDIGLVFSDVALKSALKIYLIGYVPFVAVCDPQHPLALASDLDLSDLLLHREVVMRSQSQQVLQLLPPMSPKTWWADSFYQMRELIAAGVGWGYLPQPIAAEGLGNNELHTIDLALDYKTWAAPADLVVTKSRTSGPAMQWLVAELKNLLDQ</sequence>
<dbReference type="GO" id="GO:0003700">
    <property type="term" value="F:DNA-binding transcription factor activity"/>
    <property type="evidence" value="ECO:0007669"/>
    <property type="project" value="InterPro"/>
</dbReference>
<evidence type="ECO:0000256" key="1">
    <source>
        <dbReference type="ARBA" id="ARBA00009437"/>
    </source>
</evidence>
<keyword evidence="4" id="KW-0804">Transcription</keyword>
<evidence type="ECO:0000256" key="4">
    <source>
        <dbReference type="ARBA" id="ARBA00023163"/>
    </source>
</evidence>
<dbReference type="PANTHER" id="PTHR30126:SF91">
    <property type="entry name" value="LYSR FAMILY TRANSCRIPTIONAL REGULATOR"/>
    <property type="match status" value="1"/>
</dbReference>
<dbReference type="InterPro" id="IPR000847">
    <property type="entry name" value="LysR_HTH_N"/>
</dbReference>
<dbReference type="FunFam" id="1.10.10.10:FF:000001">
    <property type="entry name" value="LysR family transcriptional regulator"/>
    <property type="match status" value="1"/>
</dbReference>
<keyword evidence="3" id="KW-0238">DNA-binding</keyword>
<dbReference type="Pfam" id="PF00126">
    <property type="entry name" value="HTH_1"/>
    <property type="match status" value="1"/>
</dbReference>
<dbReference type="PROSITE" id="PS50931">
    <property type="entry name" value="HTH_LYSR"/>
    <property type="match status" value="1"/>
</dbReference>
<dbReference type="SUPFAM" id="SSF53850">
    <property type="entry name" value="Periplasmic binding protein-like II"/>
    <property type="match status" value="1"/>
</dbReference>
<dbReference type="Gene3D" id="1.10.10.10">
    <property type="entry name" value="Winged helix-like DNA-binding domain superfamily/Winged helix DNA-binding domain"/>
    <property type="match status" value="1"/>
</dbReference>
<keyword evidence="2" id="KW-0805">Transcription regulation</keyword>
<comment type="caution">
    <text evidence="6">The sequence shown here is derived from an EMBL/GenBank/DDBJ whole genome shotgun (WGS) entry which is preliminary data.</text>
</comment>
<dbReference type="Proteomes" id="UP000282818">
    <property type="component" value="Unassembled WGS sequence"/>
</dbReference>
<dbReference type="Gene3D" id="3.40.190.290">
    <property type="match status" value="1"/>
</dbReference>
<dbReference type="PANTHER" id="PTHR30126">
    <property type="entry name" value="HTH-TYPE TRANSCRIPTIONAL REGULATOR"/>
    <property type="match status" value="1"/>
</dbReference>
<dbReference type="CDD" id="cd05466">
    <property type="entry name" value="PBP2_LTTR_substrate"/>
    <property type="match status" value="1"/>
</dbReference>
<evidence type="ECO:0000256" key="3">
    <source>
        <dbReference type="ARBA" id="ARBA00023125"/>
    </source>
</evidence>
<gene>
    <name evidence="6" type="ORF">EOE65_00960</name>
</gene>
<organism evidence="6 7">
    <name type="scientific">Neptunomonas marina</name>
    <dbReference type="NCBI Taxonomy" id="1815562"/>
    <lineage>
        <taxon>Bacteria</taxon>
        <taxon>Pseudomonadati</taxon>
        <taxon>Pseudomonadota</taxon>
        <taxon>Gammaproteobacteria</taxon>
        <taxon>Oceanospirillales</taxon>
        <taxon>Oceanospirillaceae</taxon>
        <taxon>Neptunomonas</taxon>
    </lineage>
</organism>
<dbReference type="Pfam" id="PF03466">
    <property type="entry name" value="LysR_substrate"/>
    <property type="match status" value="1"/>
</dbReference>
<evidence type="ECO:0000313" key="6">
    <source>
        <dbReference type="EMBL" id="RVU32253.1"/>
    </source>
</evidence>
<dbReference type="AlphaFoldDB" id="A0A437QCY3"/>
<reference evidence="6 7" key="1">
    <citation type="submission" date="2019-01" db="EMBL/GenBank/DDBJ databases">
        <authorList>
            <person name="Chen W.-M."/>
        </authorList>
    </citation>
    <scope>NUCLEOTIDE SEQUENCE [LARGE SCALE GENOMIC DNA]</scope>
    <source>
        <strain evidence="6 7">HPM-16</strain>
    </source>
</reference>
<accession>A0A437QCY3</accession>
<dbReference type="InterPro" id="IPR036390">
    <property type="entry name" value="WH_DNA-bd_sf"/>
</dbReference>
<dbReference type="InterPro" id="IPR005119">
    <property type="entry name" value="LysR_subst-bd"/>
</dbReference>
<feature type="domain" description="HTH lysR-type" evidence="5">
    <location>
        <begin position="2"/>
        <end position="59"/>
    </location>
</feature>
<comment type="similarity">
    <text evidence="1">Belongs to the LysR transcriptional regulatory family.</text>
</comment>
<evidence type="ECO:0000256" key="2">
    <source>
        <dbReference type="ARBA" id="ARBA00023015"/>
    </source>
</evidence>